<evidence type="ECO:0000256" key="10">
    <source>
        <dbReference type="ARBA" id="ARBA00022827"/>
    </source>
</evidence>
<feature type="domain" description="Riboflavin kinase" evidence="16">
    <location>
        <begin position="183"/>
        <end position="307"/>
    </location>
</feature>
<keyword evidence="6 15" id="KW-0808">Transferase</keyword>
<protein>
    <recommendedName>
        <fullName evidence="15">Riboflavin biosynthesis protein</fullName>
    </recommendedName>
    <domain>
        <recommendedName>
            <fullName evidence="15">Riboflavin kinase</fullName>
            <ecNumber evidence="15">2.7.1.26</ecNumber>
        </recommendedName>
        <alternativeName>
            <fullName evidence="15">Flavokinase</fullName>
        </alternativeName>
    </domain>
    <domain>
        <recommendedName>
            <fullName evidence="15">FMN adenylyltransferase</fullName>
            <ecNumber evidence="15">2.7.7.2</ecNumber>
        </recommendedName>
        <alternativeName>
            <fullName evidence="15">FAD pyrophosphorylase</fullName>
        </alternativeName>
        <alternativeName>
            <fullName evidence="15">FAD synthase</fullName>
        </alternativeName>
    </domain>
</protein>
<evidence type="ECO:0000256" key="5">
    <source>
        <dbReference type="ARBA" id="ARBA00022643"/>
    </source>
</evidence>
<keyword evidence="8 15" id="KW-0547">Nucleotide-binding</keyword>
<dbReference type="GO" id="GO:0008531">
    <property type="term" value="F:riboflavin kinase activity"/>
    <property type="evidence" value="ECO:0007669"/>
    <property type="project" value="UniProtKB-UniRule"/>
</dbReference>
<reference evidence="17 18" key="1">
    <citation type="submission" date="2019-02" db="EMBL/GenBank/DDBJ databases">
        <authorList>
            <person name="Manzano-Marin A."/>
            <person name="Manzano-Marin A."/>
        </authorList>
    </citation>
    <scope>NUCLEOTIDE SEQUENCE [LARGE SCALE GENOMIC DNA]</scope>
    <source>
        <strain evidence="17 18">ErCisplendens/pseudotsugae</strain>
    </source>
</reference>
<dbReference type="AlphaFoldDB" id="A0A451D3Y8"/>
<sequence>MRLIRGIHNLRAEERGCALTIGNFDGVHRGHQALLAQLCRKGRQCNVPVMVMLFEPHPLERFSLEAAPPRLTRLHEKLCYLKNSGVNLVLCTRFSHNFALKSAHNFIIDLLINRLGITLLAVGDDFRFGSGRSGDFFLLKNASIRYGFEIFVAQTLLNNKQRISSTAIRQALATNNLSLATILLGRPFSMCGRVVSGDSIGRVLGFPTANIPLFRTISPIMGVYVVCVKTLNHQVFRGVANIGMRPTLKQPYTQLEVHILDASIDLYGQYIEVIFLYKIRDEKRFDSLSALKKQIQNDVIVARNFFDQK</sequence>
<evidence type="ECO:0000256" key="13">
    <source>
        <dbReference type="ARBA" id="ARBA00047880"/>
    </source>
</evidence>
<proteinExistence type="inferred from homology"/>
<dbReference type="UniPathway" id="UPA00277">
    <property type="reaction ID" value="UER00407"/>
</dbReference>
<dbReference type="NCBIfam" id="NF004163">
    <property type="entry name" value="PRK05627.1-6"/>
    <property type="match status" value="1"/>
</dbReference>
<dbReference type="Pfam" id="PF01687">
    <property type="entry name" value="Flavokinase"/>
    <property type="match status" value="1"/>
</dbReference>
<dbReference type="PIRSF" id="PIRSF004491">
    <property type="entry name" value="FAD_Synth"/>
    <property type="match status" value="1"/>
</dbReference>
<dbReference type="RefSeq" id="WP_197095041.1">
    <property type="nucleotide sequence ID" value="NZ_LR217705.1"/>
</dbReference>
<evidence type="ECO:0000256" key="4">
    <source>
        <dbReference type="ARBA" id="ARBA00022630"/>
    </source>
</evidence>
<comment type="catalytic activity">
    <reaction evidence="14 15">
        <text>FMN + ATP + H(+) = FAD + diphosphate</text>
        <dbReference type="Rhea" id="RHEA:17237"/>
        <dbReference type="ChEBI" id="CHEBI:15378"/>
        <dbReference type="ChEBI" id="CHEBI:30616"/>
        <dbReference type="ChEBI" id="CHEBI:33019"/>
        <dbReference type="ChEBI" id="CHEBI:57692"/>
        <dbReference type="ChEBI" id="CHEBI:58210"/>
        <dbReference type="EC" id="2.7.7.2"/>
    </reaction>
</comment>
<evidence type="ECO:0000256" key="8">
    <source>
        <dbReference type="ARBA" id="ARBA00022741"/>
    </source>
</evidence>
<dbReference type="PANTHER" id="PTHR22749:SF6">
    <property type="entry name" value="RIBOFLAVIN KINASE"/>
    <property type="match status" value="1"/>
</dbReference>
<dbReference type="EMBL" id="LR217705">
    <property type="protein sequence ID" value="VFP80379.1"/>
    <property type="molecule type" value="Genomic_DNA"/>
</dbReference>
<organism evidence="17 18">
    <name type="scientific">Candidatus Erwinia haradaeae</name>
    <dbReference type="NCBI Taxonomy" id="1922217"/>
    <lineage>
        <taxon>Bacteria</taxon>
        <taxon>Pseudomonadati</taxon>
        <taxon>Pseudomonadota</taxon>
        <taxon>Gammaproteobacteria</taxon>
        <taxon>Enterobacterales</taxon>
        <taxon>Erwiniaceae</taxon>
        <taxon>Erwinia</taxon>
    </lineage>
</organism>
<dbReference type="EC" id="2.7.1.26" evidence="15"/>
<keyword evidence="7 15" id="KW-0548">Nucleotidyltransferase</keyword>
<keyword evidence="5 15" id="KW-0288">FMN</keyword>
<dbReference type="CDD" id="cd02064">
    <property type="entry name" value="FAD_synthetase_N"/>
    <property type="match status" value="1"/>
</dbReference>
<dbReference type="NCBIfam" id="NF004159">
    <property type="entry name" value="PRK05627.1-2"/>
    <property type="match status" value="1"/>
</dbReference>
<comment type="catalytic activity">
    <reaction evidence="13 15">
        <text>riboflavin + ATP = FMN + ADP + H(+)</text>
        <dbReference type="Rhea" id="RHEA:14357"/>
        <dbReference type="ChEBI" id="CHEBI:15378"/>
        <dbReference type="ChEBI" id="CHEBI:30616"/>
        <dbReference type="ChEBI" id="CHEBI:57986"/>
        <dbReference type="ChEBI" id="CHEBI:58210"/>
        <dbReference type="ChEBI" id="CHEBI:456216"/>
        <dbReference type="EC" id="2.7.1.26"/>
    </reaction>
</comment>
<keyword evidence="12" id="KW-0511">Multifunctional enzyme</keyword>
<evidence type="ECO:0000256" key="14">
    <source>
        <dbReference type="ARBA" id="ARBA00049494"/>
    </source>
</evidence>
<evidence type="ECO:0000256" key="3">
    <source>
        <dbReference type="ARBA" id="ARBA00005201"/>
    </source>
</evidence>
<dbReference type="UniPathway" id="UPA00276">
    <property type="reaction ID" value="UER00406"/>
</dbReference>
<evidence type="ECO:0000313" key="17">
    <source>
        <dbReference type="EMBL" id="VFP80379.1"/>
    </source>
</evidence>
<evidence type="ECO:0000256" key="6">
    <source>
        <dbReference type="ARBA" id="ARBA00022679"/>
    </source>
</evidence>
<dbReference type="InterPro" id="IPR023468">
    <property type="entry name" value="Riboflavin_kinase"/>
</dbReference>
<dbReference type="InterPro" id="IPR002606">
    <property type="entry name" value="Riboflavin_kinase_bac"/>
</dbReference>
<evidence type="ECO:0000256" key="1">
    <source>
        <dbReference type="ARBA" id="ARBA00002121"/>
    </source>
</evidence>
<dbReference type="NCBIfam" id="NF004162">
    <property type="entry name" value="PRK05627.1-5"/>
    <property type="match status" value="1"/>
</dbReference>
<dbReference type="Gene3D" id="2.40.30.30">
    <property type="entry name" value="Riboflavin kinase-like"/>
    <property type="match status" value="1"/>
</dbReference>
<evidence type="ECO:0000259" key="16">
    <source>
        <dbReference type="SMART" id="SM00904"/>
    </source>
</evidence>
<evidence type="ECO:0000256" key="11">
    <source>
        <dbReference type="ARBA" id="ARBA00022840"/>
    </source>
</evidence>
<accession>A0A451D3Y8</accession>
<dbReference type="GO" id="GO:0003919">
    <property type="term" value="F:FMN adenylyltransferase activity"/>
    <property type="evidence" value="ECO:0007669"/>
    <property type="project" value="UniProtKB-UniRule"/>
</dbReference>
<gene>
    <name evidence="17" type="primary">ribF</name>
    <name evidence="17" type="ORF">ERCISPPS3390_244</name>
</gene>
<dbReference type="SUPFAM" id="SSF82114">
    <property type="entry name" value="Riboflavin kinase-like"/>
    <property type="match status" value="1"/>
</dbReference>
<keyword evidence="4 15" id="KW-0285">Flavoprotein</keyword>
<evidence type="ECO:0000313" key="18">
    <source>
        <dbReference type="Proteomes" id="UP000294338"/>
    </source>
</evidence>
<name>A0A451D3Y8_9GAMM</name>
<keyword evidence="11 15" id="KW-0067">ATP-binding</keyword>
<evidence type="ECO:0000256" key="7">
    <source>
        <dbReference type="ARBA" id="ARBA00022695"/>
    </source>
</evidence>
<comment type="pathway">
    <text evidence="2 15">Cofactor biosynthesis; FAD biosynthesis; FAD from FMN: step 1/1.</text>
</comment>
<dbReference type="GO" id="GO:0009231">
    <property type="term" value="P:riboflavin biosynthetic process"/>
    <property type="evidence" value="ECO:0007669"/>
    <property type="project" value="InterPro"/>
</dbReference>
<dbReference type="InterPro" id="IPR014729">
    <property type="entry name" value="Rossmann-like_a/b/a_fold"/>
</dbReference>
<dbReference type="SMART" id="SM00904">
    <property type="entry name" value="Flavokinase"/>
    <property type="match status" value="1"/>
</dbReference>
<dbReference type="EC" id="2.7.7.2" evidence="15"/>
<dbReference type="FunFam" id="3.40.50.620:FF:000021">
    <property type="entry name" value="Riboflavin biosynthesis protein"/>
    <property type="match status" value="1"/>
</dbReference>
<comment type="function">
    <text evidence="1">Catalyzes the phosphorylation of riboflavin to FMN followed by the adenylation of FMN to FAD.</text>
</comment>
<dbReference type="PANTHER" id="PTHR22749">
    <property type="entry name" value="RIBOFLAVIN KINASE/FMN ADENYLYLTRANSFERASE"/>
    <property type="match status" value="1"/>
</dbReference>
<dbReference type="InterPro" id="IPR023465">
    <property type="entry name" value="Riboflavin_kinase_dom_sf"/>
</dbReference>
<evidence type="ECO:0000256" key="2">
    <source>
        <dbReference type="ARBA" id="ARBA00004726"/>
    </source>
</evidence>
<evidence type="ECO:0000256" key="15">
    <source>
        <dbReference type="PIRNR" id="PIRNR004491"/>
    </source>
</evidence>
<dbReference type="Pfam" id="PF06574">
    <property type="entry name" value="FAD_syn"/>
    <property type="match status" value="1"/>
</dbReference>
<dbReference type="InterPro" id="IPR015865">
    <property type="entry name" value="Riboflavin_kinase_bac/euk"/>
</dbReference>
<keyword evidence="9 15" id="KW-0418">Kinase</keyword>
<dbReference type="InterPro" id="IPR015864">
    <property type="entry name" value="FAD_synthase"/>
</dbReference>
<dbReference type="SUPFAM" id="SSF52374">
    <property type="entry name" value="Nucleotidylyl transferase"/>
    <property type="match status" value="1"/>
</dbReference>
<evidence type="ECO:0000256" key="9">
    <source>
        <dbReference type="ARBA" id="ARBA00022777"/>
    </source>
</evidence>
<dbReference type="GO" id="GO:0009398">
    <property type="term" value="P:FMN biosynthetic process"/>
    <property type="evidence" value="ECO:0007669"/>
    <property type="project" value="UniProtKB-UniRule"/>
</dbReference>
<dbReference type="GO" id="GO:0006747">
    <property type="term" value="P:FAD biosynthetic process"/>
    <property type="evidence" value="ECO:0007669"/>
    <property type="project" value="UniProtKB-UniRule"/>
</dbReference>
<dbReference type="Gene3D" id="3.40.50.620">
    <property type="entry name" value="HUPs"/>
    <property type="match status" value="1"/>
</dbReference>
<dbReference type="NCBIfam" id="TIGR00083">
    <property type="entry name" value="ribF"/>
    <property type="match status" value="1"/>
</dbReference>
<dbReference type="Proteomes" id="UP000294338">
    <property type="component" value="Chromosome 1"/>
</dbReference>
<comment type="pathway">
    <text evidence="3 15">Cofactor biosynthesis; FMN biosynthesis; FMN from riboflavin (ATP route): step 1/1.</text>
</comment>
<comment type="similarity">
    <text evidence="15">Belongs to the ribF family.</text>
</comment>
<evidence type="ECO:0000256" key="12">
    <source>
        <dbReference type="ARBA" id="ARBA00023268"/>
    </source>
</evidence>
<keyword evidence="10 15" id="KW-0274">FAD</keyword>
<dbReference type="GO" id="GO:0005524">
    <property type="term" value="F:ATP binding"/>
    <property type="evidence" value="ECO:0007669"/>
    <property type="project" value="UniProtKB-UniRule"/>
</dbReference>